<evidence type="ECO:0000256" key="8">
    <source>
        <dbReference type="ARBA" id="ARBA00023136"/>
    </source>
</evidence>
<accession>A0ABW7H3T6</accession>
<feature type="region of interest" description="Disordered" evidence="13">
    <location>
        <begin position="28"/>
        <end position="51"/>
    </location>
</feature>
<protein>
    <submittedName>
        <fullName evidence="17">TonB-dependent receptor plug domain-containing protein</fullName>
    </submittedName>
</protein>
<evidence type="ECO:0000256" key="3">
    <source>
        <dbReference type="ARBA" id="ARBA00022448"/>
    </source>
</evidence>
<evidence type="ECO:0000313" key="18">
    <source>
        <dbReference type="Proteomes" id="UP001606303"/>
    </source>
</evidence>
<feature type="chain" id="PRO_5045498856" evidence="14">
    <location>
        <begin position="20"/>
        <end position="741"/>
    </location>
</feature>
<dbReference type="Pfam" id="PF07715">
    <property type="entry name" value="Plug"/>
    <property type="match status" value="1"/>
</dbReference>
<keyword evidence="8 11" id="KW-0472">Membrane</keyword>
<feature type="compositionally biased region" description="Polar residues" evidence="13">
    <location>
        <begin position="29"/>
        <end position="39"/>
    </location>
</feature>
<evidence type="ECO:0000313" key="17">
    <source>
        <dbReference type="EMBL" id="MFG6468898.1"/>
    </source>
</evidence>
<proteinExistence type="inferred from homology"/>
<dbReference type="InterPro" id="IPR039426">
    <property type="entry name" value="TonB-dep_rcpt-like"/>
</dbReference>
<dbReference type="Gene3D" id="2.40.170.20">
    <property type="entry name" value="TonB-dependent receptor, beta-barrel domain"/>
    <property type="match status" value="1"/>
</dbReference>
<evidence type="ECO:0000256" key="14">
    <source>
        <dbReference type="SAM" id="SignalP"/>
    </source>
</evidence>
<dbReference type="Gene3D" id="2.170.130.10">
    <property type="entry name" value="TonB-dependent receptor, plug domain"/>
    <property type="match status" value="1"/>
</dbReference>
<evidence type="ECO:0000256" key="1">
    <source>
        <dbReference type="ARBA" id="ARBA00004571"/>
    </source>
</evidence>
<evidence type="ECO:0000259" key="16">
    <source>
        <dbReference type="Pfam" id="PF07715"/>
    </source>
</evidence>
<evidence type="ECO:0000256" key="4">
    <source>
        <dbReference type="ARBA" id="ARBA00022452"/>
    </source>
</evidence>
<keyword evidence="9 17" id="KW-0675">Receptor</keyword>
<keyword evidence="5 11" id="KW-0812">Transmembrane</keyword>
<dbReference type="PROSITE" id="PS52016">
    <property type="entry name" value="TONB_DEPENDENT_REC_3"/>
    <property type="match status" value="1"/>
</dbReference>
<evidence type="ECO:0000256" key="9">
    <source>
        <dbReference type="ARBA" id="ARBA00023170"/>
    </source>
</evidence>
<dbReference type="PANTHER" id="PTHR30069:SF29">
    <property type="entry name" value="HEMOGLOBIN AND HEMOGLOBIN-HAPTOGLOBIN-BINDING PROTEIN 1-RELATED"/>
    <property type="match status" value="1"/>
</dbReference>
<keyword evidence="10 11" id="KW-0998">Cell outer membrane</keyword>
<feature type="compositionally biased region" description="Polar residues" evidence="13">
    <location>
        <begin position="499"/>
        <end position="511"/>
    </location>
</feature>
<keyword evidence="6 14" id="KW-0732">Signal</keyword>
<comment type="similarity">
    <text evidence="2 11 12">Belongs to the TonB-dependent receptor family.</text>
</comment>
<evidence type="ECO:0000256" key="12">
    <source>
        <dbReference type="RuleBase" id="RU003357"/>
    </source>
</evidence>
<name>A0ABW7H3T6_9BURK</name>
<keyword evidence="7 12" id="KW-0798">TonB box</keyword>
<comment type="subcellular location">
    <subcellularLocation>
        <location evidence="1 11">Cell outer membrane</location>
        <topology evidence="1 11">Multi-pass membrane protein</topology>
    </subcellularLocation>
</comment>
<dbReference type="SUPFAM" id="SSF56935">
    <property type="entry name" value="Porins"/>
    <property type="match status" value="1"/>
</dbReference>
<feature type="domain" description="TonB-dependent receptor-like beta-barrel" evidence="15">
    <location>
        <begin position="252"/>
        <end position="702"/>
    </location>
</feature>
<keyword evidence="18" id="KW-1185">Reference proteome</keyword>
<feature type="domain" description="TonB-dependent receptor plug" evidence="16">
    <location>
        <begin position="55"/>
        <end position="147"/>
    </location>
</feature>
<evidence type="ECO:0000256" key="10">
    <source>
        <dbReference type="ARBA" id="ARBA00023237"/>
    </source>
</evidence>
<feature type="signal peptide" evidence="14">
    <location>
        <begin position="1"/>
        <end position="19"/>
    </location>
</feature>
<dbReference type="CDD" id="cd01347">
    <property type="entry name" value="ligand_gated_channel"/>
    <property type="match status" value="1"/>
</dbReference>
<dbReference type="Pfam" id="PF00593">
    <property type="entry name" value="TonB_dep_Rec_b-barrel"/>
    <property type="match status" value="1"/>
</dbReference>
<dbReference type="EMBL" id="JBIGIB010000006">
    <property type="protein sequence ID" value="MFG6468898.1"/>
    <property type="molecule type" value="Genomic_DNA"/>
</dbReference>
<evidence type="ECO:0000256" key="2">
    <source>
        <dbReference type="ARBA" id="ARBA00009810"/>
    </source>
</evidence>
<evidence type="ECO:0000256" key="7">
    <source>
        <dbReference type="ARBA" id="ARBA00023077"/>
    </source>
</evidence>
<evidence type="ECO:0000259" key="15">
    <source>
        <dbReference type="Pfam" id="PF00593"/>
    </source>
</evidence>
<feature type="region of interest" description="Disordered" evidence="13">
    <location>
        <begin position="499"/>
        <end position="518"/>
    </location>
</feature>
<dbReference type="InterPro" id="IPR036942">
    <property type="entry name" value="Beta-barrel_TonB_sf"/>
</dbReference>
<dbReference type="InterPro" id="IPR012910">
    <property type="entry name" value="Plug_dom"/>
</dbReference>
<dbReference type="InterPro" id="IPR000531">
    <property type="entry name" value="Beta-barrel_TonB"/>
</dbReference>
<organism evidence="17 18">
    <name type="scientific">Pelomonas baiyunensis</name>
    <dbReference type="NCBI Taxonomy" id="3299026"/>
    <lineage>
        <taxon>Bacteria</taxon>
        <taxon>Pseudomonadati</taxon>
        <taxon>Pseudomonadota</taxon>
        <taxon>Betaproteobacteria</taxon>
        <taxon>Burkholderiales</taxon>
        <taxon>Sphaerotilaceae</taxon>
        <taxon>Roseateles</taxon>
    </lineage>
</organism>
<dbReference type="RefSeq" id="WP_394387152.1">
    <property type="nucleotide sequence ID" value="NZ_JBIGIB010000006.1"/>
</dbReference>
<comment type="caution">
    <text evidence="17">The sequence shown here is derived from an EMBL/GenBank/DDBJ whole genome shotgun (WGS) entry which is preliminary data.</text>
</comment>
<sequence>MKTTALASLLLLSPALVLAQQEVDRATNAAPTPSNQQLERVSVTRQQTDTDLRRREPVAKQLYGREELDKFGDSQLSDVLKRLPGINVSGGQLRMRGLGGAYTQILVNGEPAPPGFSLDNLNPAQVERLEVTKAPTADQSAQAIAGTLNIILKDAPRIVQKDLRLGLAYANEKPVINGGFTYGNRTVGGLGFVLPVSVYQWDNRNHTDGERLRDGGLTRLSSTGTDHSHGRGANVSPRLNWKLGDDETLTLQGFFVTNRFFNDGDNTTTEVFYDPVKSVRPRSVLDTTHNRGTFNAQRLNLQYNNRFDEDKRIELRAGAGSGGADFNFDFLGRDKNGVQTVARSTTGENRNRNATLAGKYSQYAGEAHTVTVGSELERRTRDETRRTTENGVDLLPGIEGQPFDATITRSAVYAQDEWEISKQWSAYFGMRHEQIKTVSAGVGSDFNSTSKVTTPLLHLNYKPDPKGRDLVRASLTRSYKAADVQQLIARPTINTDYPATGLNARTNTQTAPDRVGNPNLKPELATGLDAAWETYLPAGGMVSVGVFHRRITGLIRNALALENSVSWSSQPRWVAKPINLSKATTEGLELEVKGRAAELFPSLFEPTTALSLRASLNLYRSHVADIPGPDNRLEGQQPWQFNFGADYRFKAVPLSMGFSAQIAPKFTVQQTALQSQDSLASRSLDAFAAMQLSKQDSVRLSVNGLFQPKQGTRVLIAGLPDYNLSERKPVAWWSANWEHKF</sequence>
<gene>
    <name evidence="17" type="ORF">ACG01O_19900</name>
</gene>
<keyword evidence="3 11" id="KW-0813">Transport</keyword>
<reference evidence="17 18" key="1">
    <citation type="submission" date="2024-08" db="EMBL/GenBank/DDBJ databases">
        <authorList>
            <person name="Lu H."/>
        </authorList>
    </citation>
    <scope>NUCLEOTIDE SEQUENCE [LARGE SCALE GENOMIC DNA]</scope>
    <source>
        <strain evidence="17 18">BYS87W</strain>
    </source>
</reference>
<dbReference type="Proteomes" id="UP001606303">
    <property type="component" value="Unassembled WGS sequence"/>
</dbReference>
<keyword evidence="4 11" id="KW-1134">Transmembrane beta strand</keyword>
<evidence type="ECO:0000256" key="11">
    <source>
        <dbReference type="PROSITE-ProRule" id="PRU01360"/>
    </source>
</evidence>
<evidence type="ECO:0000256" key="5">
    <source>
        <dbReference type="ARBA" id="ARBA00022692"/>
    </source>
</evidence>
<evidence type="ECO:0000256" key="6">
    <source>
        <dbReference type="ARBA" id="ARBA00022729"/>
    </source>
</evidence>
<dbReference type="PANTHER" id="PTHR30069">
    <property type="entry name" value="TONB-DEPENDENT OUTER MEMBRANE RECEPTOR"/>
    <property type="match status" value="1"/>
</dbReference>
<evidence type="ECO:0000256" key="13">
    <source>
        <dbReference type="SAM" id="MobiDB-lite"/>
    </source>
</evidence>
<dbReference type="InterPro" id="IPR037066">
    <property type="entry name" value="Plug_dom_sf"/>
</dbReference>